<gene>
    <name evidence="1" type="ORF">FISHEDRAFT_36541</name>
</gene>
<evidence type="ECO:0000313" key="2">
    <source>
        <dbReference type="Proteomes" id="UP000054144"/>
    </source>
</evidence>
<proteinExistence type="predicted"/>
<dbReference type="AlphaFoldDB" id="A0A0D7AIU0"/>
<reference evidence="1 2" key="1">
    <citation type="journal article" date="2015" name="Fungal Genet. Biol.">
        <title>Evolution of novel wood decay mechanisms in Agaricales revealed by the genome sequences of Fistulina hepatica and Cylindrobasidium torrendii.</title>
        <authorList>
            <person name="Floudas D."/>
            <person name="Held B.W."/>
            <person name="Riley R."/>
            <person name="Nagy L.G."/>
            <person name="Koehler G."/>
            <person name="Ransdell A.S."/>
            <person name="Younus H."/>
            <person name="Chow J."/>
            <person name="Chiniquy J."/>
            <person name="Lipzen A."/>
            <person name="Tritt A."/>
            <person name="Sun H."/>
            <person name="Haridas S."/>
            <person name="LaButti K."/>
            <person name="Ohm R.A."/>
            <person name="Kues U."/>
            <person name="Blanchette R.A."/>
            <person name="Grigoriev I.V."/>
            <person name="Minto R.E."/>
            <person name="Hibbett D.S."/>
        </authorList>
    </citation>
    <scope>NUCLEOTIDE SEQUENCE [LARGE SCALE GENOMIC DNA]</scope>
    <source>
        <strain evidence="1 2">ATCC 64428</strain>
    </source>
</reference>
<dbReference type="OrthoDB" id="432412at2759"/>
<organism evidence="1 2">
    <name type="scientific">Fistulina hepatica ATCC 64428</name>
    <dbReference type="NCBI Taxonomy" id="1128425"/>
    <lineage>
        <taxon>Eukaryota</taxon>
        <taxon>Fungi</taxon>
        <taxon>Dikarya</taxon>
        <taxon>Basidiomycota</taxon>
        <taxon>Agaricomycotina</taxon>
        <taxon>Agaricomycetes</taxon>
        <taxon>Agaricomycetidae</taxon>
        <taxon>Agaricales</taxon>
        <taxon>Fistulinaceae</taxon>
        <taxon>Fistulina</taxon>
    </lineage>
</organism>
<evidence type="ECO:0000313" key="1">
    <source>
        <dbReference type="EMBL" id="KIY51770.1"/>
    </source>
</evidence>
<accession>A0A0D7AIU0</accession>
<dbReference type="Proteomes" id="UP000054144">
    <property type="component" value="Unassembled WGS sequence"/>
</dbReference>
<name>A0A0D7AIU0_9AGAR</name>
<keyword evidence="2" id="KW-1185">Reference proteome</keyword>
<protein>
    <submittedName>
        <fullName evidence="1">Uncharacterized protein</fullName>
    </submittedName>
</protein>
<dbReference type="EMBL" id="KN881648">
    <property type="protein sequence ID" value="KIY51770.1"/>
    <property type="molecule type" value="Genomic_DNA"/>
</dbReference>
<sequence>MSSEICISLVRMHHISNPTKFRRLKQHARNSDVSGLVKKGKPGVLVFQGTRSSVKTFLENARALRYLEWRHVDTRPLISFSAVASGLHEVPDMNSLIEQLEIAGLKDWFRTQMGMSG</sequence>